<dbReference type="AlphaFoldDB" id="A0A7N0VDP6"/>
<dbReference type="EnsemblPlants" id="Kaladp0550s0003.1.v1.1">
    <property type="protein sequence ID" value="Kaladp0550s0003.1.v1.1"/>
    <property type="gene ID" value="Kaladp0550s0003.v1.1"/>
</dbReference>
<evidence type="ECO:0000313" key="2">
    <source>
        <dbReference type="EnsemblPlants" id="Kaladp0550s0003.1.v1.1"/>
    </source>
</evidence>
<reference evidence="2" key="1">
    <citation type="submission" date="2021-01" db="UniProtKB">
        <authorList>
            <consortium name="EnsemblPlants"/>
        </authorList>
    </citation>
    <scope>IDENTIFICATION</scope>
</reference>
<dbReference type="Proteomes" id="UP000594263">
    <property type="component" value="Unplaced"/>
</dbReference>
<evidence type="ECO:0000256" key="1">
    <source>
        <dbReference type="SAM" id="MobiDB-lite"/>
    </source>
</evidence>
<name>A0A7N0VDP6_KALFE</name>
<feature type="compositionally biased region" description="Pro residues" evidence="1">
    <location>
        <begin position="32"/>
        <end position="49"/>
    </location>
</feature>
<evidence type="ECO:0000313" key="3">
    <source>
        <dbReference type="Proteomes" id="UP000594263"/>
    </source>
</evidence>
<proteinExistence type="predicted"/>
<organism evidence="2 3">
    <name type="scientific">Kalanchoe fedtschenkoi</name>
    <name type="common">Lavender scallops</name>
    <name type="synonym">South American air plant</name>
    <dbReference type="NCBI Taxonomy" id="63787"/>
    <lineage>
        <taxon>Eukaryota</taxon>
        <taxon>Viridiplantae</taxon>
        <taxon>Streptophyta</taxon>
        <taxon>Embryophyta</taxon>
        <taxon>Tracheophyta</taxon>
        <taxon>Spermatophyta</taxon>
        <taxon>Magnoliopsida</taxon>
        <taxon>eudicotyledons</taxon>
        <taxon>Gunneridae</taxon>
        <taxon>Pentapetalae</taxon>
        <taxon>Saxifragales</taxon>
        <taxon>Crassulaceae</taxon>
        <taxon>Kalanchoe</taxon>
    </lineage>
</organism>
<protein>
    <submittedName>
        <fullName evidence="2">Uncharacterized protein</fullName>
    </submittedName>
</protein>
<feature type="region of interest" description="Disordered" evidence="1">
    <location>
        <begin position="21"/>
        <end position="70"/>
    </location>
</feature>
<accession>A0A7N0VDP6</accession>
<keyword evidence="3" id="KW-1185">Reference proteome</keyword>
<feature type="compositionally biased region" description="Pro residues" evidence="1">
    <location>
        <begin position="61"/>
        <end position="70"/>
    </location>
</feature>
<sequence length="153" mass="16474">MKNLPSLLACIASLSTAYVPPQQHSHHRLAPTHPPSYPPSHPPVKPPSHSPIKPLTKHPPVKPPTYPPVKPPTRNFLAVKAGVVSGKYVGVRRASPLAELERIKVEGQMPPVTCKTPNDCDPICGVCAFIQCVDGACFCECPPKPTSKLTLKN</sequence>
<dbReference type="Gramene" id="Kaladp0550s0003.1.v1.1">
    <property type="protein sequence ID" value="Kaladp0550s0003.1.v1.1"/>
    <property type="gene ID" value="Kaladp0550s0003.v1.1"/>
</dbReference>